<dbReference type="EMBL" id="JAETXL010000015">
    <property type="protein sequence ID" value="MBL6280169.1"/>
    <property type="molecule type" value="Genomic_DNA"/>
</dbReference>
<evidence type="ECO:0000313" key="2">
    <source>
        <dbReference type="EMBL" id="MBL6280169.1"/>
    </source>
</evidence>
<comment type="caution">
    <text evidence="2">The sequence shown here is derived from an EMBL/GenBank/DDBJ whole genome shotgun (WGS) entry which is preliminary data.</text>
</comment>
<dbReference type="InterPro" id="IPR011009">
    <property type="entry name" value="Kinase-like_dom_sf"/>
</dbReference>
<protein>
    <submittedName>
        <fullName evidence="2">Aminoglycoside phosphotransferase family protein</fullName>
    </submittedName>
</protein>
<accession>A0ABS1UVH1</accession>
<proteinExistence type="predicted"/>
<sequence length="297" mass="32090">MNGIALAKHLQTACPGFTPTGSPIRTGTSLLQHGLLHGRQVIAKQPTDPRRWWHDRCRHEIGIYQTFRRIGGPPVPVANLVAADPHLPLLVVTALPGTPLHPDRYPPAGSVSVTTTRRMLTALTALHQWQPTSPAAIPDDTDYPAQLAPFAGSILDAADARLLSDLATLAHPPVEVSHGDAHLGNTLATADQVALLDLEFTAWRPVGYDHAKLFIFLADNPAARRTVLHDITASSGAHVGLWLAVALVACRELASHHRHADLPDRDRRVHQLTSDLQRALAHAHHLHAQLPTSGGAR</sequence>
<dbReference type="SUPFAM" id="SSF56112">
    <property type="entry name" value="Protein kinase-like (PK-like)"/>
    <property type="match status" value="1"/>
</dbReference>
<reference evidence="2 3" key="1">
    <citation type="submission" date="2021-01" db="EMBL/GenBank/DDBJ databases">
        <title>Genome sequencing of Micromonospora fiedleri MG-37.</title>
        <authorList>
            <person name="Moreland P.E.J."/>
            <person name="Stach J.E.M."/>
        </authorList>
    </citation>
    <scope>NUCLEOTIDE SEQUENCE [LARGE SCALE GENOMIC DNA]</scope>
    <source>
        <strain evidence="2 3">MG-37</strain>
    </source>
</reference>
<feature type="domain" description="Aminoglycoside phosphotransferase" evidence="1">
    <location>
        <begin position="39"/>
        <end position="216"/>
    </location>
</feature>
<dbReference type="Pfam" id="PF01636">
    <property type="entry name" value="APH"/>
    <property type="match status" value="1"/>
</dbReference>
<evidence type="ECO:0000259" key="1">
    <source>
        <dbReference type="Pfam" id="PF01636"/>
    </source>
</evidence>
<dbReference type="RefSeq" id="WP_203224397.1">
    <property type="nucleotide sequence ID" value="NZ_JAETXL010000015.1"/>
</dbReference>
<dbReference type="Proteomes" id="UP000661193">
    <property type="component" value="Unassembled WGS sequence"/>
</dbReference>
<name>A0ABS1UVH1_9ACTN</name>
<organism evidence="2 3">
    <name type="scientific">Micromonospora fiedleri</name>
    <dbReference type="NCBI Taxonomy" id="1157498"/>
    <lineage>
        <taxon>Bacteria</taxon>
        <taxon>Bacillati</taxon>
        <taxon>Actinomycetota</taxon>
        <taxon>Actinomycetes</taxon>
        <taxon>Micromonosporales</taxon>
        <taxon>Micromonosporaceae</taxon>
        <taxon>Micromonospora</taxon>
    </lineage>
</organism>
<dbReference type="InterPro" id="IPR002575">
    <property type="entry name" value="Aminoglycoside_PTrfase"/>
</dbReference>
<evidence type="ECO:0000313" key="3">
    <source>
        <dbReference type="Proteomes" id="UP000661193"/>
    </source>
</evidence>
<gene>
    <name evidence="2" type="ORF">JMF97_28805</name>
</gene>
<dbReference type="Gene3D" id="3.90.1200.10">
    <property type="match status" value="1"/>
</dbReference>
<keyword evidence="3" id="KW-1185">Reference proteome</keyword>